<feature type="transmembrane region" description="Helical" evidence="1">
    <location>
        <begin position="6"/>
        <end position="25"/>
    </location>
</feature>
<keyword evidence="1" id="KW-1133">Transmembrane helix</keyword>
<protein>
    <submittedName>
        <fullName evidence="2">AzlD domain-containing protein</fullName>
    </submittedName>
</protein>
<accession>A0A8I1A1V2</accession>
<dbReference type="InterPro" id="IPR008407">
    <property type="entry name" value="Brnchd-chn_aa_trnsp_AzlD"/>
</dbReference>
<reference evidence="2 3" key="1">
    <citation type="submission" date="2020-12" db="EMBL/GenBank/DDBJ databases">
        <title>WGS of Thermoactinomyces spp.</title>
        <authorList>
            <person name="Cheng K."/>
        </authorList>
    </citation>
    <scope>NUCLEOTIDE SEQUENCE [LARGE SCALE GENOMIC DNA]</scope>
    <source>
        <strain evidence="3">CICC 10671\DSM 43846</strain>
    </source>
</reference>
<organism evidence="2 3">
    <name type="scientific">Thermoactinomyces intermedius</name>
    <dbReference type="NCBI Taxonomy" id="2024"/>
    <lineage>
        <taxon>Bacteria</taxon>
        <taxon>Bacillati</taxon>
        <taxon>Bacillota</taxon>
        <taxon>Bacilli</taxon>
        <taxon>Bacillales</taxon>
        <taxon>Thermoactinomycetaceae</taxon>
        <taxon>Thermoactinomyces</taxon>
    </lineage>
</organism>
<dbReference type="Proteomes" id="UP000633619">
    <property type="component" value="Unassembled WGS sequence"/>
</dbReference>
<evidence type="ECO:0000313" key="2">
    <source>
        <dbReference type="EMBL" id="MBH8593957.1"/>
    </source>
</evidence>
<feature type="transmembrane region" description="Helical" evidence="1">
    <location>
        <begin position="37"/>
        <end position="55"/>
    </location>
</feature>
<gene>
    <name evidence="2" type="ORF">I8U20_01280</name>
</gene>
<dbReference type="EMBL" id="JAECVW010000001">
    <property type="protein sequence ID" value="MBH8593957.1"/>
    <property type="molecule type" value="Genomic_DNA"/>
</dbReference>
<dbReference type="AlphaFoldDB" id="A0A8I1A1V2"/>
<keyword evidence="1" id="KW-0812">Transmembrane</keyword>
<name>A0A8I1A1V2_THEIN</name>
<comment type="caution">
    <text evidence="2">The sequence shown here is derived from an EMBL/GenBank/DDBJ whole genome shotgun (WGS) entry which is preliminary data.</text>
</comment>
<evidence type="ECO:0000256" key="1">
    <source>
        <dbReference type="SAM" id="Phobius"/>
    </source>
</evidence>
<feature type="transmembrane region" description="Helical" evidence="1">
    <location>
        <begin position="67"/>
        <end position="96"/>
    </location>
</feature>
<keyword evidence="1" id="KW-0472">Membrane</keyword>
<proteinExistence type="predicted"/>
<keyword evidence="3" id="KW-1185">Reference proteome</keyword>
<evidence type="ECO:0000313" key="3">
    <source>
        <dbReference type="Proteomes" id="UP000633619"/>
    </source>
</evidence>
<dbReference type="RefSeq" id="WP_181730992.1">
    <property type="nucleotide sequence ID" value="NZ_JACEIR010000001.1"/>
</dbReference>
<sequence>MNEFLIILGMAVVTLIPRWLPVFIIGRFSFPKRVNDWLGFIPYAALGALIFPGILSVDAGNPSTGLIGGLVAALLAAFRAPVLLVIAGSILTVMILKGG</sequence>
<dbReference type="Pfam" id="PF05437">
    <property type="entry name" value="AzlD"/>
    <property type="match status" value="1"/>
</dbReference>